<dbReference type="EMBL" id="OU893344">
    <property type="protein sequence ID" value="CAG9784776.1"/>
    <property type="molecule type" value="Genomic_DNA"/>
</dbReference>
<feature type="region of interest" description="Disordered" evidence="1">
    <location>
        <begin position="87"/>
        <end position="111"/>
    </location>
</feature>
<name>A0A9N9W770_9NEOP</name>
<gene>
    <name evidence="2" type="ORF">DIATSA_LOCUS2849</name>
</gene>
<dbReference type="Proteomes" id="UP001153714">
    <property type="component" value="Chromosome 13"/>
</dbReference>
<reference evidence="2" key="2">
    <citation type="submission" date="2022-10" db="EMBL/GenBank/DDBJ databases">
        <authorList>
            <consortium name="ENA_rothamsted_submissions"/>
            <consortium name="culmorum"/>
            <person name="King R."/>
        </authorList>
    </citation>
    <scope>NUCLEOTIDE SEQUENCE</scope>
</reference>
<feature type="compositionally biased region" description="Basic residues" evidence="1">
    <location>
        <begin position="290"/>
        <end position="300"/>
    </location>
</feature>
<feature type="region of interest" description="Disordered" evidence="1">
    <location>
        <begin position="271"/>
        <end position="300"/>
    </location>
</feature>
<proteinExistence type="predicted"/>
<organism evidence="2 3">
    <name type="scientific">Diatraea saccharalis</name>
    <name type="common">sugarcane borer</name>
    <dbReference type="NCBI Taxonomy" id="40085"/>
    <lineage>
        <taxon>Eukaryota</taxon>
        <taxon>Metazoa</taxon>
        <taxon>Ecdysozoa</taxon>
        <taxon>Arthropoda</taxon>
        <taxon>Hexapoda</taxon>
        <taxon>Insecta</taxon>
        <taxon>Pterygota</taxon>
        <taxon>Neoptera</taxon>
        <taxon>Endopterygota</taxon>
        <taxon>Lepidoptera</taxon>
        <taxon>Glossata</taxon>
        <taxon>Ditrysia</taxon>
        <taxon>Pyraloidea</taxon>
        <taxon>Crambidae</taxon>
        <taxon>Crambinae</taxon>
        <taxon>Diatraea</taxon>
    </lineage>
</organism>
<sequence length="300" mass="32635">MLTPNSPSTALAGRLRHSRTYRFRPQTPPGLPPKLGDRRHFRQTPQASTISSLGGPDHLRNEGRCPLLCDGSGDGCESPRPCPHNDAEGMKCTHRFRPRTPPGPPPELRDRRFPRQIPQAFTIFSPGGPGLLRDYGPRPSLCGGSDGGCEPSHSGSHCEVDGTGVDASGPCYDAGSENPNQDYQYETQSKKIRKTDTGCDTSCRGRVTLTPANFRRVVAGPAPYPAAAATLAEVTAGWRCRPESIGLRSRRRTHIWALGPPRRPAIALNPSSHRVRSRRGGADPIPSAHTHTHTHTRTLY</sequence>
<evidence type="ECO:0000256" key="1">
    <source>
        <dbReference type="SAM" id="MobiDB-lite"/>
    </source>
</evidence>
<keyword evidence="3" id="KW-1185">Reference proteome</keyword>
<accession>A0A9N9W770</accession>
<protein>
    <submittedName>
        <fullName evidence="2">Uncharacterized protein</fullName>
    </submittedName>
</protein>
<evidence type="ECO:0000313" key="2">
    <source>
        <dbReference type="EMBL" id="CAG9784776.1"/>
    </source>
</evidence>
<evidence type="ECO:0000313" key="3">
    <source>
        <dbReference type="Proteomes" id="UP001153714"/>
    </source>
</evidence>
<dbReference type="AlphaFoldDB" id="A0A9N9W770"/>
<feature type="region of interest" description="Disordered" evidence="1">
    <location>
        <begin position="1"/>
        <end position="39"/>
    </location>
</feature>
<reference evidence="2" key="1">
    <citation type="submission" date="2021-12" db="EMBL/GenBank/DDBJ databases">
        <authorList>
            <person name="King R."/>
        </authorList>
    </citation>
    <scope>NUCLEOTIDE SEQUENCE</scope>
</reference>